<evidence type="ECO:0000313" key="3">
    <source>
        <dbReference type="Proteomes" id="UP000244223"/>
    </source>
</evidence>
<keyword evidence="3" id="KW-1185">Reference proteome</keyword>
<gene>
    <name evidence="2" type="ORF">C8N29_101270</name>
</gene>
<proteinExistence type="predicted"/>
<dbReference type="EMBL" id="QAON01000001">
    <property type="protein sequence ID" value="PTQ91198.1"/>
    <property type="molecule type" value="Genomic_DNA"/>
</dbReference>
<keyword evidence="1" id="KW-1133">Transmembrane helix</keyword>
<accession>A0A2T5J3S4</accession>
<dbReference type="RefSeq" id="WP_107864219.1">
    <property type="nucleotide sequence ID" value="NZ_QAON01000001.1"/>
</dbReference>
<dbReference type="Proteomes" id="UP000244223">
    <property type="component" value="Unassembled WGS sequence"/>
</dbReference>
<dbReference type="OrthoDB" id="6196774at2"/>
<feature type="transmembrane region" description="Helical" evidence="1">
    <location>
        <begin position="87"/>
        <end position="104"/>
    </location>
</feature>
<protein>
    <submittedName>
        <fullName evidence="2">Uncharacterized protein</fullName>
    </submittedName>
</protein>
<keyword evidence="1" id="KW-0812">Transmembrane</keyword>
<evidence type="ECO:0000256" key="1">
    <source>
        <dbReference type="SAM" id="Phobius"/>
    </source>
</evidence>
<name>A0A2T5J3S4_9GAMM</name>
<organism evidence="2 3">
    <name type="scientific">Agitococcus lubricus</name>
    <dbReference type="NCBI Taxonomy" id="1077255"/>
    <lineage>
        <taxon>Bacteria</taxon>
        <taxon>Pseudomonadati</taxon>
        <taxon>Pseudomonadota</taxon>
        <taxon>Gammaproteobacteria</taxon>
        <taxon>Moraxellales</taxon>
        <taxon>Moraxellaceae</taxon>
        <taxon>Agitococcus</taxon>
    </lineage>
</organism>
<dbReference type="AlphaFoldDB" id="A0A2T5J3S4"/>
<feature type="transmembrane region" description="Helical" evidence="1">
    <location>
        <begin position="110"/>
        <end position="131"/>
    </location>
</feature>
<evidence type="ECO:0000313" key="2">
    <source>
        <dbReference type="EMBL" id="PTQ91198.1"/>
    </source>
</evidence>
<sequence>MSVVKKWLQFLAIAHIVLGLLLPLIIQLEFSQIYIQWLMDAFAVNDLNAHHLTAFMLSLFGPTVASWGILFWALVQQSFMLRTRSSWLLMVTATLVWGLYDSIYSYYYGVWIHAILNGMVMLAIIVPLWSVRHEFD</sequence>
<reference evidence="2 3" key="1">
    <citation type="submission" date="2018-04" db="EMBL/GenBank/DDBJ databases">
        <title>Genomic Encyclopedia of Archaeal and Bacterial Type Strains, Phase II (KMG-II): from individual species to whole genera.</title>
        <authorList>
            <person name="Goeker M."/>
        </authorList>
    </citation>
    <scope>NUCLEOTIDE SEQUENCE [LARGE SCALE GENOMIC DNA]</scope>
    <source>
        <strain evidence="2 3">DSM 5822</strain>
    </source>
</reference>
<keyword evidence="1" id="KW-0472">Membrane</keyword>
<feature type="transmembrane region" description="Helical" evidence="1">
    <location>
        <begin position="55"/>
        <end position="75"/>
    </location>
</feature>
<comment type="caution">
    <text evidence="2">The sequence shown here is derived from an EMBL/GenBank/DDBJ whole genome shotgun (WGS) entry which is preliminary data.</text>
</comment>